<comment type="caution">
    <text evidence="2">The sequence shown here is derived from an EMBL/GenBank/DDBJ whole genome shotgun (WGS) entry which is preliminary data.</text>
</comment>
<sequence length="219" mass="23883">MGLQLAPDISFCDAGGRFVFLDLAADRYFCLGTDMERSFARLVAGEPLSDDDCGGLTSLVRQRLLVETDGPGVPSRFTPTISPVRSAFEGTANIGLQHVVDASVSLVRARIDLRYRSLCRLIGALRAAKAERLRTDENENAAMLAEAFRRAALITGSLNQCLAISIAMTRKAIANNLDVDLVMGVRLRPFQAHAWIQHGDLLLSDELDTVIPFTPILLI</sequence>
<accession>A0A8T4IK42</accession>
<name>A0A8T4IK42_9SPHN</name>
<dbReference type="InterPro" id="IPR053521">
    <property type="entry name" value="McjB-like"/>
</dbReference>
<keyword evidence="3" id="KW-1185">Reference proteome</keyword>
<gene>
    <name evidence="2" type="ORF">J7S20_09405</name>
</gene>
<evidence type="ECO:0000313" key="3">
    <source>
        <dbReference type="Proteomes" id="UP000676996"/>
    </source>
</evidence>
<reference evidence="2" key="1">
    <citation type="submission" date="2021-04" db="EMBL/GenBank/DDBJ databases">
        <title>Ouciella asimina sp. nov., isolated from the surface seawater in the hydrothermal field of Okinawa Trough.</title>
        <authorList>
            <person name="Shuang W."/>
        </authorList>
    </citation>
    <scope>NUCLEOTIDE SEQUENCE</scope>
    <source>
        <strain evidence="2">LXI357</strain>
    </source>
</reference>
<dbReference type="EMBL" id="JAGRQC010000002">
    <property type="protein sequence ID" value="MBR0552719.1"/>
    <property type="molecule type" value="Genomic_DNA"/>
</dbReference>
<dbReference type="Pfam" id="PF13471">
    <property type="entry name" value="Transglut_core3"/>
    <property type="match status" value="1"/>
</dbReference>
<dbReference type="AlphaFoldDB" id="A0A8T4IK42"/>
<dbReference type="NCBIfam" id="NF033537">
    <property type="entry name" value="lasso_biosyn_B2"/>
    <property type="match status" value="1"/>
</dbReference>
<dbReference type="RefSeq" id="WP_284053978.1">
    <property type="nucleotide sequence ID" value="NZ_JAGRQC010000002.1"/>
</dbReference>
<protein>
    <submittedName>
        <fullName evidence="2">Lasso peptide biosynthesis B2 protein</fullName>
    </submittedName>
</protein>
<dbReference type="InterPro" id="IPR032708">
    <property type="entry name" value="McjB_C"/>
</dbReference>
<evidence type="ECO:0000313" key="2">
    <source>
        <dbReference type="EMBL" id="MBR0552719.1"/>
    </source>
</evidence>
<evidence type="ECO:0000259" key="1">
    <source>
        <dbReference type="Pfam" id="PF13471"/>
    </source>
</evidence>
<dbReference type="Proteomes" id="UP000676996">
    <property type="component" value="Unassembled WGS sequence"/>
</dbReference>
<proteinExistence type="predicted"/>
<feature type="domain" description="Microcin J25-processing protein McjB C-terminal" evidence="1">
    <location>
        <begin position="105"/>
        <end position="217"/>
    </location>
</feature>
<organism evidence="2 3">
    <name type="scientific">Stakelama marina</name>
    <dbReference type="NCBI Taxonomy" id="2826939"/>
    <lineage>
        <taxon>Bacteria</taxon>
        <taxon>Pseudomonadati</taxon>
        <taxon>Pseudomonadota</taxon>
        <taxon>Alphaproteobacteria</taxon>
        <taxon>Sphingomonadales</taxon>
        <taxon>Sphingomonadaceae</taxon>
        <taxon>Stakelama</taxon>
    </lineage>
</organism>